<organism evidence="2 3">
    <name type="scientific">Rhodococcus gannanensis</name>
    <dbReference type="NCBI Taxonomy" id="1960308"/>
    <lineage>
        <taxon>Bacteria</taxon>
        <taxon>Bacillati</taxon>
        <taxon>Actinomycetota</taxon>
        <taxon>Actinomycetes</taxon>
        <taxon>Mycobacteriales</taxon>
        <taxon>Nocardiaceae</taxon>
        <taxon>Rhodococcus</taxon>
    </lineage>
</organism>
<dbReference type="RefSeq" id="WP_378486472.1">
    <property type="nucleotide sequence ID" value="NZ_JBHUFB010000013.1"/>
</dbReference>
<dbReference type="PROSITE" id="PS00108">
    <property type="entry name" value="PROTEIN_KINASE_ST"/>
    <property type="match status" value="1"/>
</dbReference>
<comment type="caution">
    <text evidence="2">The sequence shown here is derived from an EMBL/GenBank/DDBJ whole genome shotgun (WGS) entry which is preliminary data.</text>
</comment>
<dbReference type="PANTHER" id="PTHR47829:SF1">
    <property type="entry name" value="HAD FAMILY PHOSPHATASE"/>
    <property type="match status" value="1"/>
</dbReference>
<dbReference type="EMBL" id="JBHUFB010000013">
    <property type="protein sequence ID" value="MFD1813966.1"/>
    <property type="molecule type" value="Genomic_DNA"/>
</dbReference>
<dbReference type="Pfam" id="PF01636">
    <property type="entry name" value="APH"/>
    <property type="match status" value="1"/>
</dbReference>
<name>A0ABW4P630_9NOCA</name>
<dbReference type="SUPFAM" id="SSF56112">
    <property type="entry name" value="Protein kinase-like (PK-like)"/>
    <property type="match status" value="1"/>
</dbReference>
<keyword evidence="3" id="KW-1185">Reference proteome</keyword>
<dbReference type="Proteomes" id="UP001597286">
    <property type="component" value="Unassembled WGS sequence"/>
</dbReference>
<dbReference type="PANTHER" id="PTHR47829">
    <property type="entry name" value="HYDROLASE, PUTATIVE (AFU_ORTHOLOGUE AFUA_1G12880)-RELATED"/>
    <property type="match status" value="1"/>
</dbReference>
<reference evidence="3" key="1">
    <citation type="journal article" date="2019" name="Int. J. Syst. Evol. Microbiol.">
        <title>The Global Catalogue of Microorganisms (GCM) 10K type strain sequencing project: providing services to taxonomists for standard genome sequencing and annotation.</title>
        <authorList>
            <consortium name="The Broad Institute Genomics Platform"/>
            <consortium name="The Broad Institute Genome Sequencing Center for Infectious Disease"/>
            <person name="Wu L."/>
            <person name="Ma J."/>
        </authorList>
    </citation>
    <scope>NUCLEOTIDE SEQUENCE [LARGE SCALE GENOMIC DNA]</scope>
    <source>
        <strain evidence="3">DT72</strain>
    </source>
</reference>
<dbReference type="InterPro" id="IPR002575">
    <property type="entry name" value="Aminoglycoside_PTrfase"/>
</dbReference>
<dbReference type="InterPro" id="IPR011009">
    <property type="entry name" value="Kinase-like_dom_sf"/>
</dbReference>
<proteinExistence type="predicted"/>
<sequence length="354" mass="38411">MTTSPLETRSVLDLPALDAHLRGVIDGGVVGPLTATLIGGGRSNPTYRLTDGARSWVLRRPPYGHVLPSAHDMVREFTVIEALGGTAVPVPHVVHLCEDVEVLGATFYLMELVDGIAVGTPEQAEALTSAERRRLGFDFADTLAALHAVDSEAVGLAEFGRADGYLERQLRRWQRQWEASRTVHRPEVDELLGRLRNSLPDSRFPGIVHGDVKLDNVLVDPADRGRIVSLLDWEMATLGDTLADLGILLGFWDVPGETPNPITRGLAALEGFPSRDEMVERYAATRGIDLPDVDWYVVFADFKMAVIMAGIAARHANGETVGDGFDGVADMTSTLLARALDQASRSSVAALRHH</sequence>
<feature type="domain" description="Aminoglycoside phosphotransferase" evidence="1">
    <location>
        <begin position="35"/>
        <end position="270"/>
    </location>
</feature>
<dbReference type="InterPro" id="IPR008271">
    <property type="entry name" value="Ser/Thr_kinase_AS"/>
</dbReference>
<gene>
    <name evidence="2" type="ORF">ACFSJG_17230</name>
</gene>
<evidence type="ECO:0000259" key="1">
    <source>
        <dbReference type="Pfam" id="PF01636"/>
    </source>
</evidence>
<dbReference type="CDD" id="cd05154">
    <property type="entry name" value="ACAD10_11_N-like"/>
    <property type="match status" value="1"/>
</dbReference>
<evidence type="ECO:0000313" key="2">
    <source>
        <dbReference type="EMBL" id="MFD1813966.1"/>
    </source>
</evidence>
<dbReference type="Gene3D" id="3.90.1200.10">
    <property type="match status" value="1"/>
</dbReference>
<dbReference type="InterPro" id="IPR041726">
    <property type="entry name" value="ACAD10_11_N"/>
</dbReference>
<dbReference type="InterPro" id="IPR052898">
    <property type="entry name" value="ACAD10-like"/>
</dbReference>
<protein>
    <submittedName>
        <fullName evidence="2">Phosphotransferase family protein</fullName>
    </submittedName>
</protein>
<accession>A0ABW4P630</accession>
<dbReference type="Gene3D" id="3.30.200.20">
    <property type="entry name" value="Phosphorylase Kinase, domain 1"/>
    <property type="match status" value="1"/>
</dbReference>
<evidence type="ECO:0000313" key="3">
    <source>
        <dbReference type="Proteomes" id="UP001597286"/>
    </source>
</evidence>